<dbReference type="Gene3D" id="3.40.190.290">
    <property type="match status" value="1"/>
</dbReference>
<evidence type="ECO:0000313" key="7">
    <source>
        <dbReference type="EMBL" id="PMS38111.1"/>
    </source>
</evidence>
<dbReference type="SUPFAM" id="SSF53850">
    <property type="entry name" value="Periplasmic binding protein-like II"/>
    <property type="match status" value="1"/>
</dbReference>
<evidence type="ECO:0000256" key="5">
    <source>
        <dbReference type="SAM" id="MobiDB-lite"/>
    </source>
</evidence>
<organism evidence="7 8">
    <name type="scientific">Trinickia symbiotica</name>
    <dbReference type="NCBI Taxonomy" id="863227"/>
    <lineage>
        <taxon>Bacteria</taxon>
        <taxon>Pseudomonadati</taxon>
        <taxon>Pseudomonadota</taxon>
        <taxon>Betaproteobacteria</taxon>
        <taxon>Burkholderiales</taxon>
        <taxon>Burkholderiaceae</taxon>
        <taxon>Trinickia</taxon>
    </lineage>
</organism>
<dbReference type="Proteomes" id="UP000235777">
    <property type="component" value="Unassembled WGS sequence"/>
</dbReference>
<name>A0A2N7X917_9BURK</name>
<reference evidence="7 8" key="1">
    <citation type="submission" date="2018-01" db="EMBL/GenBank/DDBJ databases">
        <title>Whole genome analyses suggest that Burkholderia sensu lato contains two further novel genera in the rhizoxinica-symbiotica group Mycetohabitans gen. nov., and Trinickia gen. nov.: implications for the evolution of diazotrophy and nodulation in the Burkholderiaceae.</title>
        <authorList>
            <person name="Estrada-de los Santos P."/>
            <person name="Palmer M."/>
            <person name="Chavez-Ramirez B."/>
            <person name="Beukes C."/>
            <person name="Steenkamp E.T."/>
            <person name="Hirsch A.M."/>
            <person name="Manyaka P."/>
            <person name="Maluk M."/>
            <person name="Lafos M."/>
            <person name="Crook M."/>
            <person name="Gross E."/>
            <person name="Simon M.F."/>
            <person name="Bueno dos Reis Junior F."/>
            <person name="Poole P.S."/>
            <person name="Venter S.N."/>
            <person name="James E.K."/>
        </authorList>
    </citation>
    <scope>NUCLEOTIDE SEQUENCE [LARGE SCALE GENOMIC DNA]</scope>
    <source>
        <strain evidence="7 8">JPY 581</strain>
    </source>
</reference>
<comment type="similarity">
    <text evidence="1">Belongs to the LysR transcriptional regulatory family.</text>
</comment>
<dbReference type="PANTHER" id="PTHR30126">
    <property type="entry name" value="HTH-TYPE TRANSCRIPTIONAL REGULATOR"/>
    <property type="match status" value="1"/>
</dbReference>
<feature type="domain" description="LysR substrate-binding" evidence="6">
    <location>
        <begin position="64"/>
        <end position="279"/>
    </location>
</feature>
<evidence type="ECO:0000256" key="2">
    <source>
        <dbReference type="ARBA" id="ARBA00023015"/>
    </source>
</evidence>
<evidence type="ECO:0000256" key="4">
    <source>
        <dbReference type="ARBA" id="ARBA00023163"/>
    </source>
</evidence>
<feature type="region of interest" description="Disordered" evidence="5">
    <location>
        <begin position="295"/>
        <end position="319"/>
    </location>
</feature>
<keyword evidence="2" id="KW-0805">Transcription regulation</keyword>
<dbReference type="PANTHER" id="PTHR30126:SF40">
    <property type="entry name" value="HTH-TYPE TRANSCRIPTIONAL REGULATOR GLTR"/>
    <property type="match status" value="1"/>
</dbReference>
<proteinExistence type="inferred from homology"/>
<dbReference type="GO" id="GO:0000976">
    <property type="term" value="F:transcription cis-regulatory region binding"/>
    <property type="evidence" value="ECO:0007669"/>
    <property type="project" value="TreeGrafter"/>
</dbReference>
<evidence type="ECO:0000256" key="3">
    <source>
        <dbReference type="ARBA" id="ARBA00023125"/>
    </source>
</evidence>
<accession>A0A2N7X917</accession>
<protein>
    <recommendedName>
        <fullName evidence="6">LysR substrate-binding domain-containing protein</fullName>
    </recommendedName>
</protein>
<keyword evidence="8" id="KW-1185">Reference proteome</keyword>
<dbReference type="EMBL" id="PNYC01000002">
    <property type="protein sequence ID" value="PMS38111.1"/>
    <property type="molecule type" value="Genomic_DNA"/>
</dbReference>
<sequence>MRRALSRRIAHWDAARLPLFPRSQRCFAGWRLTRIPAKTKISLDDTRAGAHRRERMDLSSRDRDGLAGRLRIGALESTASTRLPPLVADYHARWPRVELEISLGTSASLTDGVHDGRIDCAFVARPEPASTVSSNETCREAGANDGLAATYAYTEELLLVLPPSHPHVRAVDDLTIAAIAVFAEGCTYRRVLERWLASTAGDNAHARHWDVVEQTSYHGILTSVAAGCCIALCPRSVLEAQQTMPYVRTHSLGMVDTFLIAREGFMSAAYVEFVHALRRTGHAFRPRYRRPAVSAESEANVRPRYTTSYLNPDKGEANE</sequence>
<dbReference type="STRING" id="863227.GCA_000373005_00177"/>
<keyword evidence="4" id="KW-0804">Transcription</keyword>
<dbReference type="GO" id="GO:0006355">
    <property type="term" value="P:regulation of DNA-templated transcription"/>
    <property type="evidence" value="ECO:0007669"/>
    <property type="project" value="TreeGrafter"/>
</dbReference>
<keyword evidence="3" id="KW-0238">DNA-binding</keyword>
<evidence type="ECO:0000313" key="8">
    <source>
        <dbReference type="Proteomes" id="UP000235777"/>
    </source>
</evidence>
<dbReference type="AlphaFoldDB" id="A0A2N7X917"/>
<dbReference type="Pfam" id="PF03466">
    <property type="entry name" value="LysR_substrate"/>
    <property type="match status" value="1"/>
</dbReference>
<comment type="caution">
    <text evidence="7">The sequence shown here is derived from an EMBL/GenBank/DDBJ whole genome shotgun (WGS) entry which is preliminary data.</text>
</comment>
<evidence type="ECO:0000256" key="1">
    <source>
        <dbReference type="ARBA" id="ARBA00009437"/>
    </source>
</evidence>
<evidence type="ECO:0000259" key="6">
    <source>
        <dbReference type="Pfam" id="PF03466"/>
    </source>
</evidence>
<dbReference type="InterPro" id="IPR005119">
    <property type="entry name" value="LysR_subst-bd"/>
</dbReference>
<gene>
    <name evidence="7" type="ORF">C0Z20_04790</name>
</gene>